<accession>A0A9P8BZJ8</accession>
<reference evidence="2" key="1">
    <citation type="journal article" date="2021" name="IMA Fungus">
        <title>Genomic characterization of three marine fungi, including Emericellopsis atlantica sp. nov. with signatures of a generalist lifestyle and marine biomass degradation.</title>
        <authorList>
            <person name="Hagestad O.C."/>
            <person name="Hou L."/>
            <person name="Andersen J.H."/>
            <person name="Hansen E.H."/>
            <person name="Altermark B."/>
            <person name="Li C."/>
            <person name="Kuhnert E."/>
            <person name="Cox R.J."/>
            <person name="Crous P.W."/>
            <person name="Spatafora J.W."/>
            <person name="Lail K."/>
            <person name="Amirebrahimi M."/>
            <person name="Lipzen A."/>
            <person name="Pangilinan J."/>
            <person name="Andreopoulos W."/>
            <person name="Hayes R.D."/>
            <person name="Ng V."/>
            <person name="Grigoriev I.V."/>
            <person name="Jackson S.A."/>
            <person name="Sutton T.D.S."/>
            <person name="Dobson A.D.W."/>
            <person name="Rama T."/>
        </authorList>
    </citation>
    <scope>NUCLEOTIDE SEQUENCE</scope>
    <source>
        <strain evidence="2">TRa018bII</strain>
    </source>
</reference>
<name>A0A9P8BZJ8_9HELO</name>
<evidence type="ECO:0000313" key="3">
    <source>
        <dbReference type="Proteomes" id="UP000824998"/>
    </source>
</evidence>
<protein>
    <submittedName>
        <fullName evidence="2">Uncharacterized protein</fullName>
    </submittedName>
</protein>
<evidence type="ECO:0000313" key="2">
    <source>
        <dbReference type="EMBL" id="KAG9228449.1"/>
    </source>
</evidence>
<comment type="caution">
    <text evidence="2">The sequence shown here is derived from an EMBL/GenBank/DDBJ whole genome shotgun (WGS) entry which is preliminary data.</text>
</comment>
<sequence>MSQPEFSISRKHLLSEQHPLQELSRYPSKTRKVGHPEGPHPPPNFWDKLSNIWLTEGALEELDRRSSPPTRHSSSQGKSKGGNHPVADFLAHCSTRSLEEIDMLSRHGGPDLSDLRGYRKFMEISRKTRTTTNAITIKITGPHDRNFHQDLIDSGVYPDEYEYPDGKVPPRPNNWKEINKRLAQRRSSLSQSQISDSLFRKFKRLNAHAFKEEQTSISVIRVLEGENNDIKCLSGKIPFTNLNHLIDGNIIPGNPYLFYGARPRTAEPASSHKARPLYRSSTQYDLPIIPNFFLAAKGTGGALAVAERQSCYDGALGARGMHYLQLYGQDESMYDNTSSTITAIYYGGQLKIYATHSAQPNGPGGRPEYYMTQINTWGMTGNVENFLQGASAFKNARDWAKEQRDRSIRQANERQSNEPPVGSGVT</sequence>
<feature type="region of interest" description="Disordered" evidence="1">
    <location>
        <begin position="398"/>
        <end position="426"/>
    </location>
</feature>
<organism evidence="2 3">
    <name type="scientific">Amylocarpus encephaloides</name>
    <dbReference type="NCBI Taxonomy" id="45428"/>
    <lineage>
        <taxon>Eukaryota</taxon>
        <taxon>Fungi</taxon>
        <taxon>Dikarya</taxon>
        <taxon>Ascomycota</taxon>
        <taxon>Pezizomycotina</taxon>
        <taxon>Leotiomycetes</taxon>
        <taxon>Helotiales</taxon>
        <taxon>Helotiales incertae sedis</taxon>
        <taxon>Amylocarpus</taxon>
    </lineage>
</organism>
<dbReference type="AlphaFoldDB" id="A0A9P8BZJ8"/>
<feature type="region of interest" description="Disordered" evidence="1">
    <location>
        <begin position="1"/>
        <end position="47"/>
    </location>
</feature>
<gene>
    <name evidence="2" type="ORF">BJ875DRAFT_489859</name>
</gene>
<dbReference type="OrthoDB" id="3598835at2759"/>
<dbReference type="Proteomes" id="UP000824998">
    <property type="component" value="Unassembled WGS sequence"/>
</dbReference>
<feature type="region of interest" description="Disordered" evidence="1">
    <location>
        <begin position="60"/>
        <end position="87"/>
    </location>
</feature>
<proteinExistence type="predicted"/>
<keyword evidence="3" id="KW-1185">Reference proteome</keyword>
<dbReference type="EMBL" id="MU251939">
    <property type="protein sequence ID" value="KAG9228449.1"/>
    <property type="molecule type" value="Genomic_DNA"/>
</dbReference>
<feature type="compositionally biased region" description="Basic and acidic residues" evidence="1">
    <location>
        <begin position="398"/>
        <end position="416"/>
    </location>
</feature>
<evidence type="ECO:0000256" key="1">
    <source>
        <dbReference type="SAM" id="MobiDB-lite"/>
    </source>
</evidence>